<proteinExistence type="predicted"/>
<evidence type="ECO:0000313" key="3">
    <source>
        <dbReference type="Proteomes" id="UP000824890"/>
    </source>
</evidence>
<dbReference type="EMBL" id="JAGKQM010000013">
    <property type="protein sequence ID" value="KAH0890627.1"/>
    <property type="molecule type" value="Genomic_DNA"/>
</dbReference>
<protein>
    <recommendedName>
        <fullName evidence="1">F-box domain-containing protein</fullName>
    </recommendedName>
</protein>
<feature type="domain" description="F-box" evidence="1">
    <location>
        <begin position="806"/>
        <end position="856"/>
    </location>
</feature>
<dbReference type="Gene3D" id="2.120.10.80">
    <property type="entry name" value="Kelch-type beta propeller"/>
    <property type="match status" value="3"/>
</dbReference>
<accession>A0ABQ8ADL5</accession>
<dbReference type="InterPro" id="IPR050354">
    <property type="entry name" value="F-box/kelch-repeat_ARATH"/>
</dbReference>
<reference evidence="2 3" key="1">
    <citation type="submission" date="2021-05" db="EMBL/GenBank/DDBJ databases">
        <title>Genome Assembly of Synthetic Allotetraploid Brassica napus Reveals Homoeologous Exchanges between Subgenomes.</title>
        <authorList>
            <person name="Davis J.T."/>
        </authorList>
    </citation>
    <scope>NUCLEOTIDE SEQUENCE [LARGE SCALE GENOMIC DNA]</scope>
    <source>
        <strain evidence="3">cv. Da-Ae</strain>
        <tissue evidence="2">Seedling</tissue>
    </source>
</reference>
<gene>
    <name evidence="2" type="ORF">HID58_053056</name>
</gene>
<dbReference type="InterPro" id="IPR015915">
    <property type="entry name" value="Kelch-typ_b-propeller"/>
</dbReference>
<evidence type="ECO:0000259" key="1">
    <source>
        <dbReference type="PROSITE" id="PS50181"/>
    </source>
</evidence>
<sequence>MNSESEPSEKKKKNLNPSLSLFSLPNDILLNCIARISPSYYPKLSLVSKTFASLISSSKLKDTRFLQKTCEKILLVCFHFPSKSHSPSWFSLWLKPNQALTNDLEKKEESTGNALLVPIPSSYCRRPPTFMCKVGSECYAINRYCNPSFDLSVTKPGTGIWRKVPKMMTVAREDPIACVLDGKIYVMGGCSQEESKNWGEVYDTKTQTWESLPDPGFYLRVSTLRKMEVMGKKIYVISSKKNTYHIYDTIEGRWEVVAPTFECSVVVDNVRYCYTGTKFIWYDKKHNGSRRVDGLSVLERHCRAGSGHIEMANYGGKLLIIWDEFVYNARDRHEKTNIWCALIAFEKRNGDEEVWANVEWASSVLTVPLSCVLLRHVIKAFYKPLSTCATTAASAAMNSESEPSEKKKKNLNPSLSLFSLPNDILLNCIARISPSYYPKLSLVSKTFASLISSSKLKDTRFLQKTCEKILLVCFHFPSKSHSPSWFSLWLKPNQALTNDLEKKEESTGNALLVPIPSSYCRRPPTFMCKVGSECYAINRYCNPSFDLSVTKPGTGIWRKVPKMMTVAREDPIACVLDGKIYVMGGCSQEESKNWGEVYDTKTQTWESLPDPGFYLRVSTLRKMEVMGKKIYVISSKKNTYHIYDTIEGRWEVVAPTFECSVVVDNVRYCYTGTKFIWYDKKHNGSRRVDGLSVLERHCRAGSGHIEMANYGGKLLIIWDEFVYNARDRHEKTNIWCALIAFEKRNGDEEVWANVEWASSVLTVPLSCVLLRHFYKTPSSCATTAASAAMNSESEPSEKKKKNLNPSLSLFSLPNDILLNCIARISPSYYPKLSLVSKTFASLISSSKLKDTRFLQKTCEKILLVCFHFPSKSHSPSWFSLWLKPNQALTNDLEKKEESTGNALLVPIPSSYCRRPPTFMCKVGSECYAINRYCNPSFDLSVTKPGTGIWRKVPKMMTVAREDPIACVLDGKIYVMGGCSQEESKNWGEVYDTKTQTWESLPDPGFYLRVSTLRKMEVMGKKIYVISSKKNTYHIYDTIEGRWEVVAPTFECSVVVDNVRYCYTGTKFIWYDKKHNGSRRVDGLSVLERHCRAGSGHIEMANYGGKLLIIWDEFVYNARDRHEKTNIWCALIAFEKRNGDEEVWANVEWASSVLTVPLSCVLLR</sequence>
<dbReference type="PROSITE" id="PS50181">
    <property type="entry name" value="FBOX"/>
    <property type="match status" value="3"/>
</dbReference>
<comment type="caution">
    <text evidence="2">The sequence shown here is derived from an EMBL/GenBank/DDBJ whole genome shotgun (WGS) entry which is preliminary data.</text>
</comment>
<dbReference type="Proteomes" id="UP000824890">
    <property type="component" value="Unassembled WGS sequence"/>
</dbReference>
<feature type="non-terminal residue" evidence="2">
    <location>
        <position position="1163"/>
    </location>
</feature>
<dbReference type="InterPro" id="IPR057499">
    <property type="entry name" value="Kelch_FKB95"/>
</dbReference>
<feature type="domain" description="F-box" evidence="1">
    <location>
        <begin position="414"/>
        <end position="464"/>
    </location>
</feature>
<dbReference type="SUPFAM" id="SSF81383">
    <property type="entry name" value="F-box domain"/>
    <property type="match status" value="3"/>
</dbReference>
<dbReference type="SUPFAM" id="SSF117281">
    <property type="entry name" value="Kelch motif"/>
    <property type="match status" value="3"/>
</dbReference>
<evidence type="ECO:0000313" key="2">
    <source>
        <dbReference type="EMBL" id="KAH0890627.1"/>
    </source>
</evidence>
<organism evidence="2 3">
    <name type="scientific">Brassica napus</name>
    <name type="common">Rape</name>
    <dbReference type="NCBI Taxonomy" id="3708"/>
    <lineage>
        <taxon>Eukaryota</taxon>
        <taxon>Viridiplantae</taxon>
        <taxon>Streptophyta</taxon>
        <taxon>Embryophyta</taxon>
        <taxon>Tracheophyta</taxon>
        <taxon>Spermatophyta</taxon>
        <taxon>Magnoliopsida</taxon>
        <taxon>eudicotyledons</taxon>
        <taxon>Gunneridae</taxon>
        <taxon>Pentapetalae</taxon>
        <taxon>rosids</taxon>
        <taxon>malvids</taxon>
        <taxon>Brassicales</taxon>
        <taxon>Brassicaceae</taxon>
        <taxon>Brassiceae</taxon>
        <taxon>Brassica</taxon>
    </lineage>
</organism>
<dbReference type="PANTHER" id="PTHR24414">
    <property type="entry name" value="F-BOX/KELCH-REPEAT PROTEIN SKIP4"/>
    <property type="match status" value="1"/>
</dbReference>
<dbReference type="SMART" id="SM00256">
    <property type="entry name" value="FBOX"/>
    <property type="match status" value="3"/>
</dbReference>
<feature type="domain" description="F-box" evidence="1">
    <location>
        <begin position="18"/>
        <end position="68"/>
    </location>
</feature>
<dbReference type="SMART" id="SM00612">
    <property type="entry name" value="Kelch"/>
    <property type="match status" value="3"/>
</dbReference>
<dbReference type="PANTHER" id="PTHR24414:SF116">
    <property type="entry name" value="F-BOX DOMAIN-CONTAINING PROTEIN"/>
    <property type="match status" value="1"/>
</dbReference>
<dbReference type="InterPro" id="IPR036047">
    <property type="entry name" value="F-box-like_dom_sf"/>
</dbReference>
<dbReference type="CDD" id="cd22152">
    <property type="entry name" value="F-box_AtAFR-like"/>
    <property type="match status" value="3"/>
</dbReference>
<keyword evidence="3" id="KW-1185">Reference proteome</keyword>
<dbReference type="Pfam" id="PF25210">
    <property type="entry name" value="Kelch_FKB95"/>
    <property type="match status" value="3"/>
</dbReference>
<dbReference type="InterPro" id="IPR006652">
    <property type="entry name" value="Kelch_1"/>
</dbReference>
<name>A0ABQ8ADL5_BRANA</name>
<dbReference type="InterPro" id="IPR001810">
    <property type="entry name" value="F-box_dom"/>
</dbReference>
<dbReference type="Pfam" id="PF00646">
    <property type="entry name" value="F-box"/>
    <property type="match status" value="3"/>
</dbReference>